<reference evidence="1 2" key="1">
    <citation type="submission" date="2019-07" db="EMBL/GenBank/DDBJ databases">
        <title>Complete Genome Sequence of Leptotrichia hofstadii Strain JCM16775.</title>
        <authorList>
            <person name="Watanabe S."/>
            <person name="Cui L."/>
        </authorList>
    </citation>
    <scope>NUCLEOTIDE SEQUENCE [LARGE SCALE GENOMIC DNA]</scope>
    <source>
        <strain evidence="1 2">JCM16775</strain>
    </source>
</reference>
<name>A0A510JK37_9FUSO</name>
<accession>A0A510JK37</accession>
<proteinExistence type="predicted"/>
<dbReference type="Proteomes" id="UP000321892">
    <property type="component" value="Chromosome"/>
</dbReference>
<dbReference type="EMBL" id="AP019823">
    <property type="protein sequence ID" value="BBM39670.1"/>
    <property type="molecule type" value="Genomic_DNA"/>
</dbReference>
<evidence type="ECO:0000313" key="1">
    <source>
        <dbReference type="EMBL" id="BBM39670.1"/>
    </source>
</evidence>
<sequence>MIILKEKGFKDIEVVTVVVSRLKKSDCTMMFGKNTICIIDLLDSLSFLFSQGV</sequence>
<dbReference type="KEGG" id="lhf:JCM16775_2407"/>
<protein>
    <submittedName>
        <fullName evidence="1">Uncharacterized protein</fullName>
    </submittedName>
</protein>
<dbReference type="OrthoDB" id="9780707at2"/>
<dbReference type="RefSeq" id="WP_154669763.1">
    <property type="nucleotide sequence ID" value="NZ_AP019823.1"/>
</dbReference>
<organism evidence="1 2">
    <name type="scientific">Leptotrichia hofstadii</name>
    <dbReference type="NCBI Taxonomy" id="157688"/>
    <lineage>
        <taxon>Bacteria</taxon>
        <taxon>Fusobacteriati</taxon>
        <taxon>Fusobacteriota</taxon>
        <taxon>Fusobacteriia</taxon>
        <taxon>Fusobacteriales</taxon>
        <taxon>Leptotrichiaceae</taxon>
        <taxon>Leptotrichia</taxon>
    </lineage>
</organism>
<keyword evidence="2" id="KW-1185">Reference proteome</keyword>
<evidence type="ECO:0000313" key="2">
    <source>
        <dbReference type="Proteomes" id="UP000321892"/>
    </source>
</evidence>
<gene>
    <name evidence="1" type="ORF">JCM16775_2407</name>
</gene>
<dbReference type="AlphaFoldDB" id="A0A510JK37"/>